<dbReference type="InterPro" id="IPR027417">
    <property type="entry name" value="P-loop_NTPase"/>
</dbReference>
<evidence type="ECO:0000313" key="7">
    <source>
        <dbReference type="EMBL" id="MEK8034255.1"/>
    </source>
</evidence>
<dbReference type="InterPro" id="IPR003688">
    <property type="entry name" value="TraG/VirD4"/>
</dbReference>
<dbReference type="SUPFAM" id="SSF52540">
    <property type="entry name" value="P-loop containing nucleoside triphosphate hydrolases"/>
    <property type="match status" value="1"/>
</dbReference>
<accession>A0ABU9BWA0</accession>
<keyword evidence="8" id="KW-1185">Reference proteome</keyword>
<dbReference type="EMBL" id="JBBUTG010000026">
    <property type="protein sequence ID" value="MEK8034255.1"/>
    <property type="molecule type" value="Genomic_DNA"/>
</dbReference>
<dbReference type="Gene3D" id="3.40.50.300">
    <property type="entry name" value="P-loop containing nucleotide triphosphate hydrolases"/>
    <property type="match status" value="1"/>
</dbReference>
<evidence type="ECO:0000256" key="5">
    <source>
        <dbReference type="ARBA" id="ARBA00022989"/>
    </source>
</evidence>
<keyword evidence="4" id="KW-0812">Transmembrane</keyword>
<evidence type="ECO:0000313" key="8">
    <source>
        <dbReference type="Proteomes" id="UP001371218"/>
    </source>
</evidence>
<evidence type="ECO:0000256" key="4">
    <source>
        <dbReference type="ARBA" id="ARBA00022692"/>
    </source>
</evidence>
<evidence type="ECO:0000256" key="2">
    <source>
        <dbReference type="ARBA" id="ARBA00008806"/>
    </source>
</evidence>
<comment type="subcellular location">
    <subcellularLocation>
        <location evidence="1">Cell membrane</location>
        <topology evidence="1">Multi-pass membrane protein</topology>
    </subcellularLocation>
</comment>
<evidence type="ECO:0000256" key="6">
    <source>
        <dbReference type="ARBA" id="ARBA00023136"/>
    </source>
</evidence>
<evidence type="ECO:0000256" key="3">
    <source>
        <dbReference type="ARBA" id="ARBA00022475"/>
    </source>
</evidence>
<dbReference type="RefSeq" id="WP_341428682.1">
    <property type="nucleotide sequence ID" value="NZ_JBBUTG010000026.1"/>
</dbReference>
<comment type="caution">
    <text evidence="7">The sequence shown here is derived from an EMBL/GenBank/DDBJ whole genome shotgun (WGS) entry which is preliminary data.</text>
</comment>
<dbReference type="Proteomes" id="UP001371218">
    <property type="component" value="Unassembled WGS sequence"/>
</dbReference>
<reference evidence="7 8" key="1">
    <citation type="submission" date="2024-04" db="EMBL/GenBank/DDBJ databases">
        <title>Novel species of the genus Ideonella isolated from streams.</title>
        <authorList>
            <person name="Lu H."/>
        </authorList>
    </citation>
    <scope>NUCLEOTIDE SEQUENCE [LARGE SCALE GENOMIC DNA]</scope>
    <source>
        <strain evidence="7 8">DXS29W</strain>
    </source>
</reference>
<dbReference type="PANTHER" id="PTHR37937:SF1">
    <property type="entry name" value="CONJUGATIVE TRANSFER: DNA TRANSPORT"/>
    <property type="match status" value="1"/>
</dbReference>
<evidence type="ECO:0000256" key="1">
    <source>
        <dbReference type="ARBA" id="ARBA00004651"/>
    </source>
</evidence>
<organism evidence="7 8">
    <name type="scientific">Ideonella lacteola</name>
    <dbReference type="NCBI Taxonomy" id="2984193"/>
    <lineage>
        <taxon>Bacteria</taxon>
        <taxon>Pseudomonadati</taxon>
        <taxon>Pseudomonadota</taxon>
        <taxon>Betaproteobacteria</taxon>
        <taxon>Burkholderiales</taxon>
        <taxon>Sphaerotilaceae</taxon>
        <taxon>Ideonella</taxon>
    </lineage>
</organism>
<dbReference type="PANTHER" id="PTHR37937">
    <property type="entry name" value="CONJUGATIVE TRANSFER: DNA TRANSPORT"/>
    <property type="match status" value="1"/>
</dbReference>
<dbReference type="InterPro" id="IPR051539">
    <property type="entry name" value="T4SS-coupling_protein"/>
</dbReference>
<gene>
    <name evidence="7" type="ORF">AACH06_25800</name>
</gene>
<dbReference type="Pfam" id="PF02534">
    <property type="entry name" value="T4SS-DNA_transf"/>
    <property type="match status" value="1"/>
</dbReference>
<keyword evidence="6" id="KW-0472">Membrane</keyword>
<keyword evidence="3" id="KW-1003">Cell membrane</keyword>
<keyword evidence="5" id="KW-1133">Transmembrane helix</keyword>
<sequence>MLNWLGFPTARRPVAATTGDALLEQAGLVRHDGLPAHGACVVGSVKRRGKGTESLYDATDRLVGVFAPDRAGKTTCLVIPTLLTWRASAVVRDQHGEAYAHTAAWRSIEANNRIIRFEPGQAGTTDTYNPLAAIRFDGAHRTADAAHLAGLLLEGARHKIEPQLHQLATVYLTLVLLAEALSHGSLASAARNVAASNDSELGIWLDLQGDLKASIHAAYATEAAEHLARGADERWPGEVRRIALAVLEPFTDPVIGGNTHRSTFALEDLLNPAAPATLYLQARPFPAEQLVQRLLLSQLLERIVEREGMAAPLLLMLDDLPGLGRLSSLERHIGSLQSVGCKPYLVMASGSELVSIYGPESALLEELASSLVVTYGIRPGDDLARITGRTVVMGDDARSWERPALVCPPLPAEVVRVGLSPFYRDEPFRSRSR</sequence>
<comment type="similarity">
    <text evidence="2">Belongs to the VirD4/TraG family.</text>
</comment>
<proteinExistence type="inferred from homology"/>
<name>A0ABU9BWA0_9BURK</name>
<protein>
    <submittedName>
        <fullName evidence="7">Type IV secretory system conjugative DNA transfer family protein</fullName>
    </submittedName>
</protein>